<name>A0A2P2KC91_RHIMU</name>
<organism evidence="1">
    <name type="scientific">Rhizophora mucronata</name>
    <name type="common">Asiatic mangrove</name>
    <dbReference type="NCBI Taxonomy" id="61149"/>
    <lineage>
        <taxon>Eukaryota</taxon>
        <taxon>Viridiplantae</taxon>
        <taxon>Streptophyta</taxon>
        <taxon>Embryophyta</taxon>
        <taxon>Tracheophyta</taxon>
        <taxon>Spermatophyta</taxon>
        <taxon>Magnoliopsida</taxon>
        <taxon>eudicotyledons</taxon>
        <taxon>Gunneridae</taxon>
        <taxon>Pentapetalae</taxon>
        <taxon>rosids</taxon>
        <taxon>fabids</taxon>
        <taxon>Malpighiales</taxon>
        <taxon>Rhizophoraceae</taxon>
        <taxon>Rhizophora</taxon>
    </lineage>
</organism>
<sequence length="72" mass="8146">MGWYPYCPGLASNGHAYKGNAKKFSLHLKSRVSINFNPMLKSQISHNNRINFPTQLKNLLTDSFQVNIVAHS</sequence>
<dbReference type="EMBL" id="GGEC01022793">
    <property type="protein sequence ID" value="MBX03277.1"/>
    <property type="molecule type" value="Transcribed_RNA"/>
</dbReference>
<protein>
    <submittedName>
        <fullName evidence="1">Uncharacterized protein</fullName>
    </submittedName>
</protein>
<dbReference type="AlphaFoldDB" id="A0A2P2KC91"/>
<evidence type="ECO:0000313" key="1">
    <source>
        <dbReference type="EMBL" id="MBX03281.1"/>
    </source>
</evidence>
<dbReference type="EMBL" id="GGEC01022797">
    <property type="protein sequence ID" value="MBX03281.1"/>
    <property type="molecule type" value="Transcribed_RNA"/>
</dbReference>
<reference evidence="1" key="1">
    <citation type="submission" date="2018-02" db="EMBL/GenBank/DDBJ databases">
        <title>Rhizophora mucronata_Transcriptome.</title>
        <authorList>
            <person name="Meera S.P."/>
            <person name="Sreeshan A."/>
            <person name="Augustine A."/>
        </authorList>
    </citation>
    <scope>NUCLEOTIDE SEQUENCE</scope>
    <source>
        <tissue evidence="1">Leaf</tissue>
    </source>
</reference>
<accession>A0A2P2KC91</accession>
<proteinExistence type="predicted"/>